<feature type="signal peptide" evidence="1">
    <location>
        <begin position="1"/>
        <end position="28"/>
    </location>
</feature>
<keyword evidence="2" id="KW-0472">Membrane</keyword>
<evidence type="ECO:0000313" key="3">
    <source>
        <dbReference type="EnsemblPlants" id="AES66524"/>
    </source>
</evidence>
<reference evidence="2 4" key="2">
    <citation type="journal article" date="2014" name="BMC Genomics">
        <title>An improved genome release (version Mt4.0) for the model legume Medicago truncatula.</title>
        <authorList>
            <person name="Tang H."/>
            <person name="Krishnakumar V."/>
            <person name="Bidwell S."/>
            <person name="Rosen B."/>
            <person name="Chan A."/>
            <person name="Zhou S."/>
            <person name="Gentzbittel L."/>
            <person name="Childs K.L."/>
            <person name="Yandell M."/>
            <person name="Gundlach H."/>
            <person name="Mayer K.F."/>
            <person name="Schwartz D.C."/>
            <person name="Town C.D."/>
        </authorList>
    </citation>
    <scope>GENOME REANNOTATION</scope>
    <source>
        <strain evidence="3 4">cv. Jemalong A17</strain>
    </source>
</reference>
<evidence type="ECO:0000313" key="4">
    <source>
        <dbReference type="Proteomes" id="UP000002051"/>
    </source>
</evidence>
<reference evidence="2 4" key="1">
    <citation type="journal article" date="2011" name="Nature">
        <title>The Medicago genome provides insight into the evolution of rhizobial symbioses.</title>
        <authorList>
            <person name="Young N.D."/>
            <person name="Debelle F."/>
            <person name="Oldroyd G.E."/>
            <person name="Geurts R."/>
            <person name="Cannon S.B."/>
            <person name="Udvardi M.K."/>
            <person name="Benedito V.A."/>
            <person name="Mayer K.F."/>
            <person name="Gouzy J."/>
            <person name="Schoof H."/>
            <person name="Van de Peer Y."/>
            <person name="Proost S."/>
            <person name="Cook D.R."/>
            <person name="Meyers B.C."/>
            <person name="Spannagl M."/>
            <person name="Cheung F."/>
            <person name="De Mita S."/>
            <person name="Krishnakumar V."/>
            <person name="Gundlach H."/>
            <person name="Zhou S."/>
            <person name="Mudge J."/>
            <person name="Bharti A.K."/>
            <person name="Murray J.D."/>
            <person name="Naoumkina M.A."/>
            <person name="Rosen B."/>
            <person name="Silverstein K.A."/>
            <person name="Tang H."/>
            <person name="Rombauts S."/>
            <person name="Zhao P.X."/>
            <person name="Zhou P."/>
            <person name="Barbe V."/>
            <person name="Bardou P."/>
            <person name="Bechner M."/>
            <person name="Bellec A."/>
            <person name="Berger A."/>
            <person name="Berges H."/>
            <person name="Bidwell S."/>
            <person name="Bisseling T."/>
            <person name="Choisne N."/>
            <person name="Couloux A."/>
            <person name="Denny R."/>
            <person name="Deshpande S."/>
            <person name="Dai X."/>
            <person name="Doyle J.J."/>
            <person name="Dudez A.M."/>
            <person name="Farmer A.D."/>
            <person name="Fouteau S."/>
            <person name="Franken C."/>
            <person name="Gibelin C."/>
            <person name="Gish J."/>
            <person name="Goldstein S."/>
            <person name="Gonzalez A.J."/>
            <person name="Green P.J."/>
            <person name="Hallab A."/>
            <person name="Hartog M."/>
            <person name="Hua A."/>
            <person name="Humphray S.J."/>
            <person name="Jeong D.H."/>
            <person name="Jing Y."/>
            <person name="Jocker A."/>
            <person name="Kenton S.M."/>
            <person name="Kim D.J."/>
            <person name="Klee K."/>
            <person name="Lai H."/>
            <person name="Lang C."/>
            <person name="Lin S."/>
            <person name="Macmil S.L."/>
            <person name="Magdelenat G."/>
            <person name="Matthews L."/>
            <person name="McCorrison J."/>
            <person name="Monaghan E.L."/>
            <person name="Mun J.H."/>
            <person name="Najar F.Z."/>
            <person name="Nicholson C."/>
            <person name="Noirot C."/>
            <person name="O'Bleness M."/>
            <person name="Paule C.R."/>
            <person name="Poulain J."/>
            <person name="Prion F."/>
            <person name="Qin B."/>
            <person name="Qu C."/>
            <person name="Retzel E.F."/>
            <person name="Riddle C."/>
            <person name="Sallet E."/>
            <person name="Samain S."/>
            <person name="Samson N."/>
            <person name="Sanders I."/>
            <person name="Saurat O."/>
            <person name="Scarpelli C."/>
            <person name="Schiex T."/>
            <person name="Segurens B."/>
            <person name="Severin A.J."/>
            <person name="Sherrier D.J."/>
            <person name="Shi R."/>
            <person name="Sims S."/>
            <person name="Singer S.R."/>
            <person name="Sinharoy S."/>
            <person name="Sterck L."/>
            <person name="Viollet A."/>
            <person name="Wang B.B."/>
            <person name="Wang K."/>
            <person name="Wang M."/>
            <person name="Wang X."/>
            <person name="Warfsmann J."/>
            <person name="Weissenbach J."/>
            <person name="White D.D."/>
            <person name="White J.D."/>
            <person name="Wiley G.B."/>
            <person name="Wincker P."/>
            <person name="Xing Y."/>
            <person name="Yang L."/>
            <person name="Yao Z."/>
            <person name="Ying F."/>
            <person name="Zhai J."/>
            <person name="Zhou L."/>
            <person name="Zuber A."/>
            <person name="Denarie J."/>
            <person name="Dixon R.A."/>
            <person name="May G.D."/>
            <person name="Schwartz D.C."/>
            <person name="Rogers J."/>
            <person name="Quetier F."/>
            <person name="Town C.D."/>
            <person name="Roe B.A."/>
        </authorList>
    </citation>
    <scope>NUCLEOTIDE SEQUENCE [LARGE SCALE GENOMIC DNA]</scope>
    <source>
        <strain evidence="2">A17</strain>
        <strain evidence="3 4">cv. Jemalong A17</strain>
    </source>
</reference>
<dbReference type="EMBL" id="CM001218">
    <property type="protein sequence ID" value="AES66524.1"/>
    <property type="molecule type" value="Genomic_DNA"/>
</dbReference>
<evidence type="ECO:0000313" key="2">
    <source>
        <dbReference type="EMBL" id="AES66524.1"/>
    </source>
</evidence>
<organism evidence="2 4">
    <name type="scientific">Medicago truncatula</name>
    <name type="common">Barrel medic</name>
    <name type="synonym">Medicago tribuloides</name>
    <dbReference type="NCBI Taxonomy" id="3880"/>
    <lineage>
        <taxon>Eukaryota</taxon>
        <taxon>Viridiplantae</taxon>
        <taxon>Streptophyta</taxon>
        <taxon>Embryophyta</taxon>
        <taxon>Tracheophyta</taxon>
        <taxon>Spermatophyta</taxon>
        <taxon>Magnoliopsida</taxon>
        <taxon>eudicotyledons</taxon>
        <taxon>Gunneridae</taxon>
        <taxon>Pentapetalae</taxon>
        <taxon>rosids</taxon>
        <taxon>fabids</taxon>
        <taxon>Fabales</taxon>
        <taxon>Fabaceae</taxon>
        <taxon>Papilionoideae</taxon>
        <taxon>50 kb inversion clade</taxon>
        <taxon>NPAAA clade</taxon>
        <taxon>Hologalegina</taxon>
        <taxon>IRL clade</taxon>
        <taxon>Trifolieae</taxon>
        <taxon>Medicago</taxon>
    </lineage>
</organism>
<keyword evidence="2" id="KW-0812">Transmembrane</keyword>
<accession>G7IR03</accession>
<reference evidence="3" key="3">
    <citation type="submission" date="2015-04" db="UniProtKB">
        <authorList>
            <consortium name="EnsemblPlants"/>
        </authorList>
    </citation>
    <scope>IDENTIFICATION</scope>
    <source>
        <strain evidence="3">cv. Jemalong A17</strain>
    </source>
</reference>
<protein>
    <submittedName>
        <fullName evidence="2">Transmembrane protein, putative</fullName>
    </submittedName>
</protein>
<dbReference type="AlphaFoldDB" id="G7IR03"/>
<dbReference type="Proteomes" id="UP000002051">
    <property type="component" value="Chromosome 2"/>
</dbReference>
<dbReference type="PaxDb" id="3880-AES66524"/>
<name>G7IR03_MEDTR</name>
<gene>
    <name evidence="2" type="ordered locus">MTR_2g075390</name>
</gene>
<feature type="chain" id="PRO_5014572387" evidence="1">
    <location>
        <begin position="29"/>
        <end position="125"/>
    </location>
</feature>
<evidence type="ECO:0000256" key="1">
    <source>
        <dbReference type="SAM" id="SignalP"/>
    </source>
</evidence>
<keyword evidence="4" id="KW-1185">Reference proteome</keyword>
<proteinExistence type="predicted"/>
<dbReference type="EnsemblPlants" id="AES66524">
    <property type="protein sequence ID" value="AES66524"/>
    <property type="gene ID" value="MTR_2g075390"/>
</dbReference>
<dbReference type="HOGENOM" id="CLU_1995999_0_0_1"/>
<keyword evidence="1" id="KW-0732">Signal</keyword>
<sequence length="125" mass="13929">METMLKMLFKFMLFFFAIAGAMVANVQGLEPCCPNGPRLCGPPICLKPPCFANNGIEALPTDPIDAQRNSHIDGKNKGCKTLFHIHQCVDNNVFEKIVCANTLMEVWDTLVKYNDGDAKVNKPWL</sequence>